<reference evidence="2 3" key="1">
    <citation type="journal article" date="2013" name="Genome Biol.">
        <title>Genome of Acanthamoeba castellanii highlights extensive lateral gene transfer and early evolution of tyrosine kinase signaling.</title>
        <authorList>
            <person name="Clarke M."/>
            <person name="Lohan A.J."/>
            <person name="Liu B."/>
            <person name="Lagkouvardos I."/>
            <person name="Roy S."/>
            <person name="Zafar N."/>
            <person name="Bertelli C."/>
            <person name="Schilde C."/>
            <person name="Kianianmomeni A."/>
            <person name="Burglin T.R."/>
            <person name="Frech C."/>
            <person name="Turcotte B."/>
            <person name="Kopec K.O."/>
            <person name="Synnott J.M."/>
            <person name="Choo C."/>
            <person name="Paponov I."/>
            <person name="Finkler A."/>
            <person name="Soon Heng Tan C."/>
            <person name="Hutchins A.P."/>
            <person name="Weinmeier T."/>
            <person name="Rattei T."/>
            <person name="Chu J.S."/>
            <person name="Gimenez G."/>
            <person name="Irimia M."/>
            <person name="Rigden D.J."/>
            <person name="Fitzpatrick D.A."/>
            <person name="Lorenzo-Morales J."/>
            <person name="Bateman A."/>
            <person name="Chiu C.H."/>
            <person name="Tang P."/>
            <person name="Hegemann P."/>
            <person name="Fromm H."/>
            <person name="Raoult D."/>
            <person name="Greub G."/>
            <person name="Miranda-Saavedra D."/>
            <person name="Chen N."/>
            <person name="Nash P."/>
            <person name="Ginger M.L."/>
            <person name="Horn M."/>
            <person name="Schaap P."/>
            <person name="Caler L."/>
            <person name="Loftus B."/>
        </authorList>
    </citation>
    <scope>NUCLEOTIDE SEQUENCE [LARGE SCALE GENOMIC DNA]</scope>
    <source>
        <strain evidence="2 3">Neff</strain>
    </source>
</reference>
<keyword evidence="3" id="KW-1185">Reference proteome</keyword>
<organism evidence="2 3">
    <name type="scientific">Acanthamoeba castellanii (strain ATCC 30010 / Neff)</name>
    <dbReference type="NCBI Taxonomy" id="1257118"/>
    <lineage>
        <taxon>Eukaryota</taxon>
        <taxon>Amoebozoa</taxon>
        <taxon>Discosea</taxon>
        <taxon>Longamoebia</taxon>
        <taxon>Centramoebida</taxon>
        <taxon>Acanthamoebidae</taxon>
        <taxon>Acanthamoeba</taxon>
    </lineage>
</organism>
<keyword evidence="1" id="KW-0812">Transmembrane</keyword>
<evidence type="ECO:0000256" key="1">
    <source>
        <dbReference type="SAM" id="Phobius"/>
    </source>
</evidence>
<sequence length="343" mass="38668">MYAYGASKQPTNPGGAVMHEIAYESYPFPAGQAPPSSPPPINSSAVPIVSAQAAHEARQVDLVKWLRGGWSMYCENWKYFSGFQFIVFFINFLLPLTYFIMTAPHGDFHTMDNTPRPDPHAGDPTFAPEEYREPPMDAAQHLSLLSLLTWPLYLGHLFVGLALLRAKVYGVGYNTLDDDGEERHNIDSFETDEARVRPHDFLSGYFLYFPLLAISFVHGLLVALGLVCLILPGLYLMVVLAFVELLYIEYHHAYSTFDRYSTEPQPFSFWQAFTVSVERVHPHFLRVAGFLLILTVVYYCGELTIVGTLLTVPFTSLCLVVAFEDLFGLRQDKVKEHGCVFSC</sequence>
<feature type="transmembrane region" description="Helical" evidence="1">
    <location>
        <begin position="205"/>
        <end position="227"/>
    </location>
</feature>
<dbReference type="GeneID" id="14923982"/>
<evidence type="ECO:0000313" key="3">
    <source>
        <dbReference type="Proteomes" id="UP000011083"/>
    </source>
</evidence>
<dbReference type="Proteomes" id="UP000011083">
    <property type="component" value="Unassembled WGS sequence"/>
</dbReference>
<proteinExistence type="predicted"/>
<evidence type="ECO:0008006" key="4">
    <source>
        <dbReference type="Google" id="ProtNLM"/>
    </source>
</evidence>
<evidence type="ECO:0000313" key="2">
    <source>
        <dbReference type="EMBL" id="ELR23013.1"/>
    </source>
</evidence>
<gene>
    <name evidence="2" type="ORF">ACA1_360280</name>
</gene>
<dbReference type="VEuPathDB" id="AmoebaDB:ACA1_360280"/>
<feature type="transmembrane region" description="Helical" evidence="1">
    <location>
        <begin position="142"/>
        <end position="164"/>
    </location>
</feature>
<keyword evidence="1" id="KW-0472">Membrane</keyword>
<keyword evidence="1" id="KW-1133">Transmembrane helix</keyword>
<dbReference type="RefSeq" id="XP_004352490.1">
    <property type="nucleotide sequence ID" value="XM_004352438.1"/>
</dbReference>
<feature type="transmembrane region" description="Helical" evidence="1">
    <location>
        <begin position="283"/>
        <end position="299"/>
    </location>
</feature>
<dbReference type="KEGG" id="acan:ACA1_360280"/>
<feature type="transmembrane region" description="Helical" evidence="1">
    <location>
        <begin position="233"/>
        <end position="250"/>
    </location>
</feature>
<name>L8HE25_ACACF</name>
<dbReference type="EMBL" id="KB007867">
    <property type="protein sequence ID" value="ELR23013.1"/>
    <property type="molecule type" value="Genomic_DNA"/>
</dbReference>
<feature type="transmembrane region" description="Helical" evidence="1">
    <location>
        <begin position="79"/>
        <end position="101"/>
    </location>
</feature>
<protein>
    <recommendedName>
        <fullName evidence="4">Transmembrane protein</fullName>
    </recommendedName>
</protein>
<accession>L8HE25</accession>
<dbReference type="AlphaFoldDB" id="L8HE25"/>